<dbReference type="Proteomes" id="UP000825890">
    <property type="component" value="Unassembled WGS sequence"/>
</dbReference>
<gene>
    <name evidence="2" type="ORF">CKM354_000023600</name>
</gene>
<dbReference type="EMBL" id="BOLY01000001">
    <property type="protein sequence ID" value="GIZ36769.1"/>
    <property type="molecule type" value="Genomic_DNA"/>
</dbReference>
<dbReference type="AlphaFoldDB" id="A0A9P3C5F0"/>
<sequence>MSQRSGIAAASHPGLSATVAQPVSPPSPRPASPPTELGVANPTENLSAYTTTLDSNPPMMEAPSAGYWMEAPVPSQTRDGVGALGHQAYAPEEAASAQLLLDAIAPPSHASVAPFPSKGKRKAVIQDDEEEFLDPVLRKSGKRARLDAPSHQLAVFSESDDVEGGEFVVSSAWSSNDLKDWPPAHAWPLSIAFPDYQYNTQVPHDESITKSGFVNINTNL</sequence>
<keyword evidence="3" id="KW-1185">Reference proteome</keyword>
<evidence type="ECO:0000313" key="2">
    <source>
        <dbReference type="EMBL" id="GIZ36769.1"/>
    </source>
</evidence>
<feature type="compositionally biased region" description="Polar residues" evidence="1">
    <location>
        <begin position="42"/>
        <end position="55"/>
    </location>
</feature>
<feature type="region of interest" description="Disordered" evidence="1">
    <location>
        <begin position="1"/>
        <end position="63"/>
    </location>
</feature>
<accession>A0A9P3C5F0</accession>
<evidence type="ECO:0000256" key="1">
    <source>
        <dbReference type="SAM" id="MobiDB-lite"/>
    </source>
</evidence>
<evidence type="ECO:0000313" key="3">
    <source>
        <dbReference type="Proteomes" id="UP000825890"/>
    </source>
</evidence>
<dbReference type="GeneID" id="68285811"/>
<reference evidence="2 3" key="1">
    <citation type="submission" date="2021-01" db="EMBL/GenBank/DDBJ databases">
        <title>Cercospora kikuchii MAFF 305040 whole genome shotgun sequence.</title>
        <authorList>
            <person name="Kashiwa T."/>
            <person name="Suzuki T."/>
        </authorList>
    </citation>
    <scope>NUCLEOTIDE SEQUENCE [LARGE SCALE GENOMIC DNA]</scope>
    <source>
        <strain evidence="2 3">MAFF 305040</strain>
    </source>
</reference>
<protein>
    <submittedName>
        <fullName evidence="2">Uncharacterized protein</fullName>
    </submittedName>
</protein>
<dbReference type="RefSeq" id="XP_044651256.1">
    <property type="nucleotide sequence ID" value="XM_044795321.1"/>
</dbReference>
<name>A0A9P3C5F0_9PEZI</name>
<feature type="compositionally biased region" description="Pro residues" evidence="1">
    <location>
        <begin position="23"/>
        <end position="33"/>
    </location>
</feature>
<organism evidence="2 3">
    <name type="scientific">Cercospora kikuchii</name>
    <dbReference type="NCBI Taxonomy" id="84275"/>
    <lineage>
        <taxon>Eukaryota</taxon>
        <taxon>Fungi</taxon>
        <taxon>Dikarya</taxon>
        <taxon>Ascomycota</taxon>
        <taxon>Pezizomycotina</taxon>
        <taxon>Dothideomycetes</taxon>
        <taxon>Dothideomycetidae</taxon>
        <taxon>Mycosphaerellales</taxon>
        <taxon>Mycosphaerellaceae</taxon>
        <taxon>Cercospora</taxon>
    </lineage>
</organism>
<proteinExistence type="predicted"/>
<comment type="caution">
    <text evidence="2">The sequence shown here is derived from an EMBL/GenBank/DDBJ whole genome shotgun (WGS) entry which is preliminary data.</text>
</comment>